<dbReference type="EMBL" id="VSSQ01011580">
    <property type="protein sequence ID" value="MPM47198.1"/>
    <property type="molecule type" value="Genomic_DNA"/>
</dbReference>
<organism evidence="2">
    <name type="scientific">bioreactor metagenome</name>
    <dbReference type="NCBI Taxonomy" id="1076179"/>
    <lineage>
        <taxon>unclassified sequences</taxon>
        <taxon>metagenomes</taxon>
        <taxon>ecological metagenomes</taxon>
    </lineage>
</organism>
<accession>A0A645A3A3</accession>
<feature type="compositionally biased region" description="Gly residues" evidence="1">
    <location>
        <begin position="393"/>
        <end position="402"/>
    </location>
</feature>
<feature type="compositionally biased region" description="Basic and acidic residues" evidence="1">
    <location>
        <begin position="404"/>
        <end position="413"/>
    </location>
</feature>
<proteinExistence type="predicted"/>
<dbReference type="AlphaFoldDB" id="A0A645A3A3"/>
<evidence type="ECO:0000313" key="2">
    <source>
        <dbReference type="EMBL" id="MPM47198.1"/>
    </source>
</evidence>
<gene>
    <name evidence="2" type="ORF">SDC9_93906</name>
</gene>
<sequence length="413" mass="44517">MDSPIGLPLFGITFQHFALEGVQHLQLVRDAAAHGVAHQHPAQAGCGVVIVAGKIAVEDPVVPEGGLMKTHGAERIVELAVAGHFLQRRRIEAALGGMEPAEPLRHVAHGRNHVAAAGKDRRIAFRRRQHLAVLLLAIAGEEGVGQGPVAAGHRNPGMVETIRRQQPLFDESGEIPSRRPFRNDRQQSEAHIGIIRGSGLAVGEVKARLNAGHFRDREAVQRILALHPFDVVAIGVRHLFVGLHFIVGEVVKSGIVPEQLADSDLVLVGKIEIGGRRHIGFGSARHRRGQGVVQPEFPFLGQQQNGGGGEVFGHARHPVMGVRRNARRQSGGQKELILPVRHIKGNADRGLLRPLLKQFFPGVVKLLLQFILRCAKRRRVGAAGRQPEEEGAGGENSGGTGQGVHHDLHSVVG</sequence>
<protein>
    <submittedName>
        <fullName evidence="2">Uncharacterized protein</fullName>
    </submittedName>
</protein>
<feature type="region of interest" description="Disordered" evidence="1">
    <location>
        <begin position="382"/>
        <end position="413"/>
    </location>
</feature>
<comment type="caution">
    <text evidence="2">The sequence shown here is derived from an EMBL/GenBank/DDBJ whole genome shotgun (WGS) entry which is preliminary data.</text>
</comment>
<reference evidence="2" key="1">
    <citation type="submission" date="2019-08" db="EMBL/GenBank/DDBJ databases">
        <authorList>
            <person name="Kucharzyk K."/>
            <person name="Murdoch R.W."/>
            <person name="Higgins S."/>
            <person name="Loffler F."/>
        </authorList>
    </citation>
    <scope>NUCLEOTIDE SEQUENCE</scope>
</reference>
<evidence type="ECO:0000256" key="1">
    <source>
        <dbReference type="SAM" id="MobiDB-lite"/>
    </source>
</evidence>
<name>A0A645A3A3_9ZZZZ</name>